<dbReference type="InterPro" id="IPR026444">
    <property type="entry name" value="Secre_tail"/>
</dbReference>
<keyword evidence="1" id="KW-0732">Signal</keyword>
<dbReference type="EMBL" id="MFYX01000099">
    <property type="protein sequence ID" value="OGK02976.1"/>
    <property type="molecule type" value="Genomic_DNA"/>
</dbReference>
<accession>A0A1F7F8X8</accession>
<evidence type="ECO:0000259" key="2">
    <source>
        <dbReference type="Pfam" id="PF18962"/>
    </source>
</evidence>
<sequence>MKFSLLFLSLFIVVSFSHAKVYSPKVLTQHVADLSGNWQNFLQYQDFQGKTGQALAEAVFSYLTDTVTGFYHSVDIRGDYTGWEDRTGVRAQQEVVSNYGERIEFCVVRDPVLSFNVHGYGLCFHNSDCWNGVMKSLGFDVRCGSMRNYHKFSEIYFAGAWHYIDPDQRGYVKKADGTIPSWADLAANSSLFDANPFNVSPYFPFQKTNPIAPGLLTFSMIKGMADSTRLQSTFSETFPSPNILTHTMDYVLRRGETIRRYWQSDSGRFYLAIEQWNRNTTTAGSYWAGVANSYWPNFSLDPQGPKSFESGLGGSANKTGFGIITYAPDLGDASTDYADGVYADSNVAQNTSGVFLSTDGSGYVVFKTYSPYTIIARANDVQIRSDDTGGAIINYQTQGATQVSYSITNGETWVTLESGTALNSVHDLSIQMYGRYGYLVKFTFTGTTGSAGLVSFGTRTLVSVAPMPLPRLKTGSNTIIYSTGDVRGEKTTPINMHLDISDSAYAKRMMVQNTTTYDPRQLTTKMRNGDVTFKVLAPHGSKIKWCSMAAHVYGGWSTAYDYSFNVSPDNSSFTTFGTYATQAGRHWNATFNQTSELADYGNIFYARFHAGSSGGMNRLYLYAHYEDSVSAAEDQAVVTYGYEEDGVPKTHTFNADSGAVENLSISGAVVNKWVEISNPSSTNGTKIKGTLPNLKKKAGLEIYPNPFNPSVRISGTGQYLTNTNQITVEIFDVHGKLIQKLPASGNEFSKGVIWNASSQPSGVYLIRAQAGNVTLDSKAYLIR</sequence>
<dbReference type="Proteomes" id="UP000179243">
    <property type="component" value="Unassembled WGS sequence"/>
</dbReference>
<feature type="chain" id="PRO_5009528506" description="Secretion system C-terminal sorting domain-containing protein" evidence="1">
    <location>
        <begin position="20"/>
        <end position="783"/>
    </location>
</feature>
<reference evidence="3 4" key="1">
    <citation type="journal article" date="2016" name="Nat. Commun.">
        <title>Thousands of microbial genomes shed light on interconnected biogeochemical processes in an aquifer system.</title>
        <authorList>
            <person name="Anantharaman K."/>
            <person name="Brown C.T."/>
            <person name="Hug L.A."/>
            <person name="Sharon I."/>
            <person name="Castelle C.J."/>
            <person name="Probst A.J."/>
            <person name="Thomas B.C."/>
            <person name="Singh A."/>
            <person name="Wilkins M.J."/>
            <person name="Karaoz U."/>
            <person name="Brodie E.L."/>
            <person name="Williams K.H."/>
            <person name="Hubbard S.S."/>
            <person name="Banfield J.F."/>
        </authorList>
    </citation>
    <scope>NUCLEOTIDE SEQUENCE [LARGE SCALE GENOMIC DNA]</scope>
</reference>
<gene>
    <name evidence="3" type="ORF">A2519_06430</name>
</gene>
<dbReference type="Pfam" id="PF18962">
    <property type="entry name" value="Por_Secre_tail"/>
    <property type="match status" value="1"/>
</dbReference>
<feature type="signal peptide" evidence="1">
    <location>
        <begin position="1"/>
        <end position="19"/>
    </location>
</feature>
<dbReference type="AlphaFoldDB" id="A0A1F7F8X8"/>
<name>A0A1F7F8X8_UNCRA</name>
<proteinExistence type="predicted"/>
<organism evidence="3 4">
    <name type="scientific">Candidatus Raymondbacteria bacterium RIFOXYD12_FULL_49_13</name>
    <dbReference type="NCBI Taxonomy" id="1817890"/>
    <lineage>
        <taxon>Bacteria</taxon>
        <taxon>Raymondiibacteriota</taxon>
    </lineage>
</organism>
<evidence type="ECO:0000313" key="4">
    <source>
        <dbReference type="Proteomes" id="UP000179243"/>
    </source>
</evidence>
<comment type="caution">
    <text evidence="3">The sequence shown here is derived from an EMBL/GenBank/DDBJ whole genome shotgun (WGS) entry which is preliminary data.</text>
</comment>
<evidence type="ECO:0000256" key="1">
    <source>
        <dbReference type="SAM" id="SignalP"/>
    </source>
</evidence>
<feature type="domain" description="Secretion system C-terminal sorting" evidence="2">
    <location>
        <begin position="702"/>
        <end position="774"/>
    </location>
</feature>
<protein>
    <recommendedName>
        <fullName evidence="2">Secretion system C-terminal sorting domain-containing protein</fullName>
    </recommendedName>
</protein>
<evidence type="ECO:0000313" key="3">
    <source>
        <dbReference type="EMBL" id="OGK02976.1"/>
    </source>
</evidence>
<dbReference type="NCBIfam" id="TIGR04183">
    <property type="entry name" value="Por_Secre_tail"/>
    <property type="match status" value="1"/>
</dbReference>